<evidence type="ECO:0000313" key="10">
    <source>
        <dbReference type="EMBL" id="AAC02818.1"/>
    </source>
</evidence>
<dbReference type="PROSITE" id="PS51211">
    <property type="entry name" value="VITELLOGENIN"/>
    <property type="match status" value="1"/>
</dbReference>
<keyword evidence="2" id="KW-0758">Storage protein</keyword>
<dbReference type="GO" id="GO:0005319">
    <property type="term" value="F:lipid transporter activity"/>
    <property type="evidence" value="ECO:0007669"/>
    <property type="project" value="InterPro"/>
</dbReference>
<dbReference type="Gene3D" id="1.25.10.20">
    <property type="entry name" value="Vitellinogen, superhelical"/>
    <property type="match status" value="1"/>
</dbReference>
<evidence type="ECO:0000256" key="5">
    <source>
        <dbReference type="PROSITE-ProRule" id="PRU00557"/>
    </source>
</evidence>
<dbReference type="Pfam" id="PF01347">
    <property type="entry name" value="Vitellogenin_N"/>
    <property type="match status" value="1"/>
</dbReference>
<name>Q25265_LYMDI</name>
<reference evidence="10" key="2">
    <citation type="submission" date="1997-02" db="EMBL/GenBank/DDBJ databases">
        <authorList>
            <person name="Hiremath S.T."/>
            <person name="Lehtoma K."/>
        </authorList>
    </citation>
    <scope>NUCLEOTIDE SEQUENCE</scope>
</reference>
<dbReference type="InterPro" id="IPR050733">
    <property type="entry name" value="Vitellogenin/Apolipophorin"/>
</dbReference>
<dbReference type="Gene3D" id="2.30.230.10">
    <property type="entry name" value="Lipovitellin, beta-sheet shell regions, chain A"/>
    <property type="match status" value="1"/>
</dbReference>
<dbReference type="InterPro" id="IPR011030">
    <property type="entry name" value="Lipovitellin_superhlx_dom"/>
</dbReference>
<dbReference type="PANTHER" id="PTHR23345:SF15">
    <property type="entry name" value="VITELLOGENIN 1-RELATED"/>
    <property type="match status" value="1"/>
</dbReference>
<evidence type="ECO:0000256" key="6">
    <source>
        <dbReference type="SAM" id="MobiDB-lite"/>
    </source>
</evidence>
<dbReference type="InterPro" id="IPR001846">
    <property type="entry name" value="VWF_type-D"/>
</dbReference>
<dbReference type="Gene3D" id="2.20.80.10">
    <property type="entry name" value="Lipovitellin-phosvitin complex, chain A, domain 4"/>
    <property type="match status" value="1"/>
</dbReference>
<dbReference type="InterPro" id="IPR015819">
    <property type="entry name" value="Lipid_transp_b-sht_shell"/>
</dbReference>
<reference evidence="10" key="1">
    <citation type="journal article" date="1997" name="Arch. Insect Biochem. Physiol.">
        <title>Structure of the gypsy moth vitellogenin gene.</title>
        <authorList>
            <person name="Hiremath S."/>
            <person name="Lehtoma K."/>
        </authorList>
    </citation>
    <scope>NUCLEOTIDE SEQUENCE</scope>
</reference>
<dbReference type="SMART" id="SM00638">
    <property type="entry name" value="LPD_N"/>
    <property type="match status" value="1"/>
</dbReference>
<evidence type="ECO:0000256" key="3">
    <source>
        <dbReference type="ARBA" id="ARBA00023157"/>
    </source>
</evidence>
<evidence type="ECO:0000256" key="2">
    <source>
        <dbReference type="ARBA" id="ARBA00022761"/>
    </source>
</evidence>
<dbReference type="SUPFAM" id="SSF48431">
    <property type="entry name" value="Lipovitellin-phosvitin complex, superhelical domain"/>
    <property type="match status" value="1"/>
</dbReference>
<dbReference type="SUPFAM" id="SSF56968">
    <property type="entry name" value="Lipovitellin-phosvitin complex, beta-sheet shell regions"/>
    <property type="match status" value="2"/>
</dbReference>
<dbReference type="InterPro" id="IPR015255">
    <property type="entry name" value="Vitellinogen_open_b-sht"/>
</dbReference>
<evidence type="ECO:0000259" key="8">
    <source>
        <dbReference type="PROSITE" id="PS51211"/>
    </source>
</evidence>
<sequence>MRLLLISAFIAVVSSSPLTEPQPVHQQSPWQNGKQYLYEVNSHTLSHFYEGTSSGNAFKANFIIRVTAQGLLQAKLEEPRRAQFHQKLDNKMQIPADLKYTNVVNLDQPFEISFDGGRILSLRLPEVLSVANENLLKGLISTLQVDLTNYRLVNRSQDSYDKNSQQGLFSKFETDVTGDCETVYSVSPVNAEWRREVPHFASDSAPIQITKSKNYNRCHQCIIYNFGVPRGALWTGIAHGNTEKQFISHTTVSRILVGHQGIYNTETTSSVNVHPHIHGRQKAEVHSYIQMRLKSIEENPGTNWQKPEATRHVKSLLHSMLTKQVQNSYQASSESNEETEGSTYTAQQPYEAYDGCYYESSSYLDSSNFVNNEQLKYNVPDYAAILLHTQPHVDKKQNAMSAQKLLQDLAQQLQNPSTMPQNEFLTKFNILVRLISTMTTDQLAQFSRGIEVGKASNKIAKVDMWFIFRDAVIQAGTQPAFQLIETWIKTKKIQGFLAAEVISSLAKTLRHLTKDTMKQFFELALCPEVLEQKYLNSSALIAAAEFIRLGSIDYEHSYPYYPPYVHGRFPLKNDRFIIENILPRLSQLLKQAVEQEDYGKTLVIVKAIGTLGHREILKVFTPYLEGQIKVSTYLRVQMILALKPLAEQKDRYVRSALFSILMNTAEPYEVRVAAAMILFLNEPTTDMLRVMAQLTNDDPSIHVRAVLKSSIETAATLEGPKYWHLAKAAQSVKELVTSEDFGYAYSAAWFFAKNFDSEEVTRYRLANYIGSDGSLIPNLFSLTWNNRFYGRGAENTVGFTSSNVQDIFDYIKQLILQPRQSTTEHQFSADKIAKLLNIKQDPLQPIESSIYYKIFDKEFFWPLDQPNIKQLVNDVFGFVKELENGVQSHYTKVFYSKQVSVIFPIATGEPFVFEYKEPVVVHLQTKLSGKINYPPTSKDISSNIQTEIQFTFARNMEGSVGFIDTNTNQLANIGVVKKYQINLPVKINVIGQSGKFQVKLEPLHTDQDLILLHHSVWPYSAYQQTNTTTTPSHDLKTKLIKRLKKVAEMNKELGQQFNLLFKYHGFSSSNTYRNAGDFVQDALDFSDFMSLNDLAETHYEFTYSGKQSKTKAVTFTAAYDVSHNLNSTGKFGEAHRFSDVTPNSAPRREEIVKRVSSGIKTATARVIDFSASFEGLQKLEYAVTAAVAGSMVDLKTQFAVFMGSQSDNGQINAVFKLQKPQMAPLDFHKALNSAVKYLIEADVTYGENSNINFKGHTERSQEYAEQLKNSLWANQCAQENAQQNKFQLGCHNVLIESHAPDRFKASITYKHIPAAHTALLDSYIQGLWSKGFEYNPSKRLPVGQIELEANASYVDQTANVAWTWWNGQVRFNNLPNTYITPALTTAYQPIGIEDSWTHFANSYSYHQYEPFCTVDGTKVKTFSNRDYNVTLPEIWTVLMHAQTNWEELVVLAKRPNEAKAKREIGKIGKLDLYISHKTATGKHLEVNIPYSAANNKANVKVETNAQLVADGDLTTYWDDVAETPLLQYSNHPDRVLLLHLSDGLHLLFDGKRGIFTTSQYRNITRGICGQNSGDPLDDYKTPLGIVDHSQHFGAAFTLDLEKTNSQIQQWKKIAQETAYQPKLTHTVILRFDEEWKIAGEQKGLEWGSQKVYRSRSYQKQRGPCQVQNQVQYHENHGEICITTTPISACQSHCHSSNYQVQAVQAVCKGKKDPEFRMYKDQIHQGQNPQVTGVPKVEQYRVPTTCTE</sequence>
<feature type="domain" description="Vitellogenin" evidence="8">
    <location>
        <begin position="30"/>
        <end position="780"/>
    </location>
</feature>
<keyword evidence="4" id="KW-0325">Glycoprotein</keyword>
<evidence type="ECO:0000256" key="4">
    <source>
        <dbReference type="ARBA" id="ARBA00023180"/>
    </source>
</evidence>
<dbReference type="PANTHER" id="PTHR23345">
    <property type="entry name" value="VITELLOGENIN-RELATED"/>
    <property type="match status" value="1"/>
</dbReference>
<dbReference type="SMART" id="SM00216">
    <property type="entry name" value="VWD"/>
    <property type="match status" value="1"/>
</dbReference>
<dbReference type="InterPro" id="IPR001747">
    <property type="entry name" value="Vitellogenin_N"/>
</dbReference>
<comment type="caution">
    <text evidence="5">Lacks conserved residue(s) required for the propagation of feature annotation.</text>
</comment>
<dbReference type="SMART" id="SM01169">
    <property type="entry name" value="DUF1943"/>
    <property type="match status" value="1"/>
</dbReference>
<feature type="domain" description="VWFD" evidence="9">
    <location>
        <begin position="1410"/>
        <end position="1606"/>
    </location>
</feature>
<dbReference type="Pfam" id="PF09172">
    <property type="entry name" value="Vit_open_b-sht"/>
    <property type="match status" value="1"/>
</dbReference>
<feature type="region of interest" description="Disordered" evidence="6">
    <location>
        <begin position="326"/>
        <end position="346"/>
    </location>
</feature>
<evidence type="ECO:0000259" key="9">
    <source>
        <dbReference type="PROSITE" id="PS51233"/>
    </source>
</evidence>
<feature type="chain" id="PRO_5012700590" evidence="7">
    <location>
        <begin position="16"/>
        <end position="1747"/>
    </location>
</feature>
<dbReference type="Pfam" id="PF00094">
    <property type="entry name" value="VWD"/>
    <property type="match status" value="1"/>
</dbReference>
<evidence type="ECO:0000256" key="1">
    <source>
        <dbReference type="ARBA" id="ARBA00022729"/>
    </source>
</evidence>
<keyword evidence="3" id="KW-1015">Disulfide bond</keyword>
<feature type="signal peptide" evidence="7">
    <location>
        <begin position="1"/>
        <end position="15"/>
    </location>
</feature>
<dbReference type="PROSITE" id="PS51233">
    <property type="entry name" value="VWFD"/>
    <property type="match status" value="1"/>
</dbReference>
<organism evidence="10">
    <name type="scientific">Lymantria dispar</name>
    <name type="common">Gypsy moth</name>
    <name type="synonym">Porthetria dispar</name>
    <dbReference type="NCBI Taxonomy" id="13123"/>
    <lineage>
        <taxon>Eukaryota</taxon>
        <taxon>Metazoa</taxon>
        <taxon>Ecdysozoa</taxon>
        <taxon>Arthropoda</taxon>
        <taxon>Hexapoda</taxon>
        <taxon>Insecta</taxon>
        <taxon>Pterygota</taxon>
        <taxon>Neoptera</taxon>
        <taxon>Endopterygota</taxon>
        <taxon>Lepidoptera</taxon>
        <taxon>Glossata</taxon>
        <taxon>Ditrysia</taxon>
        <taxon>Noctuoidea</taxon>
        <taxon>Erebidae</taxon>
        <taxon>Lymantriinae</taxon>
        <taxon>Lymantria</taxon>
    </lineage>
</organism>
<evidence type="ECO:0000256" key="7">
    <source>
        <dbReference type="SAM" id="SignalP"/>
    </source>
</evidence>
<keyword evidence="1 7" id="KW-0732">Signal</keyword>
<proteinExistence type="predicted"/>
<dbReference type="EMBL" id="U90756">
    <property type="protein sequence ID" value="AAC02818.1"/>
    <property type="molecule type" value="Genomic_DNA"/>
</dbReference>
<dbReference type="InterPro" id="IPR015816">
    <property type="entry name" value="Vitellinogen_b-sht_N"/>
</dbReference>
<accession>Q25265</accession>
<dbReference type="GO" id="GO:0045735">
    <property type="term" value="F:nutrient reservoir activity"/>
    <property type="evidence" value="ECO:0007669"/>
    <property type="project" value="UniProtKB-KW"/>
</dbReference>
<protein>
    <submittedName>
        <fullName evidence="10">Vitellogenin</fullName>
    </submittedName>
</protein>